<evidence type="ECO:0000256" key="6">
    <source>
        <dbReference type="SAM" id="SignalP"/>
    </source>
</evidence>
<dbReference type="Proteomes" id="UP001163046">
    <property type="component" value="Unassembled WGS sequence"/>
</dbReference>
<dbReference type="InterPro" id="IPR048290">
    <property type="entry name" value="ZP_chr"/>
</dbReference>
<evidence type="ECO:0000259" key="9">
    <source>
        <dbReference type="PROSITE" id="PS51034"/>
    </source>
</evidence>
<organism evidence="10 11">
    <name type="scientific">Desmophyllum pertusum</name>
    <dbReference type="NCBI Taxonomy" id="174260"/>
    <lineage>
        <taxon>Eukaryota</taxon>
        <taxon>Metazoa</taxon>
        <taxon>Cnidaria</taxon>
        <taxon>Anthozoa</taxon>
        <taxon>Hexacorallia</taxon>
        <taxon>Scleractinia</taxon>
        <taxon>Caryophylliina</taxon>
        <taxon>Caryophylliidae</taxon>
        <taxon>Desmophyllum</taxon>
    </lineage>
</organism>
<dbReference type="InterPro" id="IPR001507">
    <property type="entry name" value="ZP_dom"/>
</dbReference>
<dbReference type="PRINTS" id="PR00023">
    <property type="entry name" value="ZPELLUCIDA"/>
</dbReference>
<dbReference type="PROSITE" id="PS50853">
    <property type="entry name" value="FN3"/>
    <property type="match status" value="2"/>
</dbReference>
<dbReference type="CDD" id="cd00096">
    <property type="entry name" value="Ig"/>
    <property type="match status" value="1"/>
</dbReference>
<keyword evidence="1 6" id="KW-0732">Signal</keyword>
<evidence type="ECO:0000256" key="1">
    <source>
        <dbReference type="ARBA" id="ARBA00022729"/>
    </source>
</evidence>
<keyword evidence="5" id="KW-0472">Membrane</keyword>
<dbReference type="SMART" id="SM00241">
    <property type="entry name" value="ZP"/>
    <property type="match status" value="1"/>
</dbReference>
<dbReference type="InterPro" id="IPR003961">
    <property type="entry name" value="FN3_dom"/>
</dbReference>
<accession>A0A9X0CEU0</accession>
<name>A0A9X0CEU0_9CNID</name>
<evidence type="ECO:0000313" key="11">
    <source>
        <dbReference type="Proteomes" id="UP001163046"/>
    </source>
</evidence>
<dbReference type="EMBL" id="MU827787">
    <property type="protein sequence ID" value="KAJ7333118.1"/>
    <property type="molecule type" value="Genomic_DNA"/>
</dbReference>
<dbReference type="Pfam" id="PF00100">
    <property type="entry name" value="Zona_pellucida"/>
    <property type="match status" value="1"/>
</dbReference>
<feature type="domain" description="Fibronectin type-III" evidence="8">
    <location>
        <begin position="382"/>
        <end position="482"/>
    </location>
</feature>
<dbReference type="Pfam" id="PF23344">
    <property type="entry name" value="ZP-N"/>
    <property type="match status" value="1"/>
</dbReference>
<comment type="caution">
    <text evidence="10">The sequence shown here is derived from an EMBL/GenBank/DDBJ whole genome shotgun (WGS) entry which is preliminary data.</text>
</comment>
<dbReference type="InterPro" id="IPR013783">
    <property type="entry name" value="Ig-like_fold"/>
</dbReference>
<keyword evidence="2" id="KW-0677">Repeat</keyword>
<dbReference type="InterPro" id="IPR042235">
    <property type="entry name" value="ZP-C_dom"/>
</dbReference>
<keyword evidence="3" id="KW-1015">Disulfide bond</keyword>
<gene>
    <name evidence="10" type="primary">NCAM2_9</name>
    <name evidence="10" type="ORF">OS493_018293</name>
</gene>
<evidence type="ECO:0000256" key="5">
    <source>
        <dbReference type="SAM" id="Phobius"/>
    </source>
</evidence>
<feature type="domain" description="Fibronectin type-III" evidence="8">
    <location>
        <begin position="282"/>
        <end position="381"/>
    </location>
</feature>
<dbReference type="AlphaFoldDB" id="A0A9X0CEU0"/>
<dbReference type="InterPro" id="IPR003599">
    <property type="entry name" value="Ig_sub"/>
</dbReference>
<dbReference type="Gene3D" id="2.60.40.10">
    <property type="entry name" value="Immunoglobulins"/>
    <property type="match status" value="4"/>
</dbReference>
<dbReference type="InterPro" id="IPR055356">
    <property type="entry name" value="ZP-N"/>
</dbReference>
<dbReference type="InterPro" id="IPR013098">
    <property type="entry name" value="Ig_I-set"/>
</dbReference>
<feature type="transmembrane region" description="Helical" evidence="5">
    <location>
        <begin position="796"/>
        <end position="825"/>
    </location>
</feature>
<feature type="domain" description="ZP" evidence="9">
    <location>
        <begin position="501"/>
        <end position="744"/>
    </location>
</feature>
<dbReference type="SMART" id="SM00409">
    <property type="entry name" value="IG"/>
    <property type="match status" value="1"/>
</dbReference>
<dbReference type="InterPro" id="IPR036179">
    <property type="entry name" value="Ig-like_dom_sf"/>
</dbReference>
<dbReference type="Gene3D" id="2.60.40.3210">
    <property type="entry name" value="Zona pellucida, ZP-N domain"/>
    <property type="match status" value="1"/>
</dbReference>
<evidence type="ECO:0000313" key="10">
    <source>
        <dbReference type="EMBL" id="KAJ7333118.1"/>
    </source>
</evidence>
<keyword evidence="5" id="KW-1133">Transmembrane helix</keyword>
<evidence type="ECO:0000256" key="2">
    <source>
        <dbReference type="ARBA" id="ARBA00022737"/>
    </source>
</evidence>
<dbReference type="CDD" id="cd00063">
    <property type="entry name" value="FN3"/>
    <property type="match status" value="2"/>
</dbReference>
<dbReference type="InterPro" id="IPR036116">
    <property type="entry name" value="FN3_sf"/>
</dbReference>
<keyword evidence="4" id="KW-0325">Glycoprotein</keyword>
<dbReference type="Pfam" id="PF00041">
    <property type="entry name" value="fn3"/>
    <property type="match status" value="2"/>
</dbReference>
<keyword evidence="5" id="KW-0812">Transmembrane</keyword>
<dbReference type="PANTHER" id="PTHR14002">
    <property type="entry name" value="ENDOGLIN/TGF-BETA RECEPTOR TYPE III"/>
    <property type="match status" value="1"/>
</dbReference>
<feature type="domain" description="Ig-like" evidence="7">
    <location>
        <begin position="188"/>
        <end position="278"/>
    </location>
</feature>
<keyword evidence="11" id="KW-1185">Reference proteome</keyword>
<dbReference type="PROSITE" id="PS50835">
    <property type="entry name" value="IG_LIKE"/>
    <property type="match status" value="1"/>
</dbReference>
<protein>
    <submittedName>
        <fullName evidence="10">Cell adhesion</fullName>
    </submittedName>
</protein>
<evidence type="ECO:0000256" key="3">
    <source>
        <dbReference type="ARBA" id="ARBA00023157"/>
    </source>
</evidence>
<dbReference type="OrthoDB" id="10063988at2759"/>
<evidence type="ECO:0000259" key="8">
    <source>
        <dbReference type="PROSITE" id="PS50853"/>
    </source>
</evidence>
<dbReference type="Pfam" id="PF07679">
    <property type="entry name" value="I-set"/>
    <property type="match status" value="1"/>
</dbReference>
<dbReference type="InterPro" id="IPR007110">
    <property type="entry name" value="Ig-like_dom"/>
</dbReference>
<dbReference type="SUPFAM" id="SSF48726">
    <property type="entry name" value="Immunoglobulin"/>
    <property type="match status" value="2"/>
</dbReference>
<feature type="signal peptide" evidence="6">
    <location>
        <begin position="1"/>
        <end position="29"/>
    </location>
</feature>
<sequence>MGGEQCGRVIRVLFVLGFLSVQQLSVTDAEIGMLRNGITTVGKTFRVVCTVTDESFVGWFDLTGTQITYIPGPDELPEDKYYIEVRGNRYTLVIQHVVVADGGDYTCRGDKTGNKVFTLFVEFFVTEFPSDQDIHFTLMDNGSLLINPVHELDKGEYICRITQLGDVDQGTNLREEQKDITVTVYGPPRINLEKSSSSKLYSYIGNPTAITIKCVWWGHPVPEVSIRKNNKALPSEDVHIDAPRLEATVTVDSDSDFGNYTCHATNIHGVATYGVSISKAGKPTPPTNLTFATTCDHVTVAWNRPESDGGLPLTHYTIEIKDTAKSLDTVFLGVQTKRFTFTSKEGVKPRTLYAVTVQAFNTLNDGTKGEGAVMSAYCPPSGPFNITNTVTWLNDTSFTLQWTRPPQDGGDPDLRYDIEYSKANSDGKFVHWNSRKNINGQEYNVTGLARESKYEFRVFVSNIAGRKREPASKEFNVYSGPGTEPDTYSIQPVLVYDMSVNCTSFYMQVDFALGSPYLDVETFHFDNESCGSHIATSEHVSLRTPLDACGTTSRQSDDSVTYINKVVAETKTKDNKTFYIVEFPFSCAYKRHETIGTPSFQSRRKITFFEEGYGNFSFEMGLYRNSEYTSPYEVSEYPVTINPFGQLYCQAKLGSSDPDLVLRADTCVATPSMDPSHSIQYKFIDDGCAVDNGTHYNHTMTDTQRFQLVPFRWITNYTLVYLHCNVLVCHKDGHSRCSKGCHPSSLRRARRAGNGDKHRVTLGPIMLQETRQLNSRILYKDPVSHSSTTDGSTLPLWTIILIIFGTIVGLGFFLFGGVHLIYFLASKSQDGGITQVQSHSEELELFCSENV</sequence>
<feature type="chain" id="PRO_5040987314" evidence="6">
    <location>
        <begin position="30"/>
        <end position="851"/>
    </location>
</feature>
<reference evidence="10" key="1">
    <citation type="submission" date="2023-01" db="EMBL/GenBank/DDBJ databases">
        <title>Genome assembly of the deep-sea coral Lophelia pertusa.</title>
        <authorList>
            <person name="Herrera S."/>
            <person name="Cordes E."/>
        </authorList>
    </citation>
    <scope>NUCLEOTIDE SEQUENCE</scope>
    <source>
        <strain evidence="10">USNM1676648</strain>
        <tissue evidence="10">Polyp</tissue>
    </source>
</reference>
<dbReference type="SUPFAM" id="SSF49265">
    <property type="entry name" value="Fibronectin type III"/>
    <property type="match status" value="1"/>
</dbReference>
<dbReference type="SMART" id="SM00060">
    <property type="entry name" value="FN3"/>
    <property type="match status" value="2"/>
</dbReference>
<evidence type="ECO:0000256" key="4">
    <source>
        <dbReference type="ARBA" id="ARBA00023180"/>
    </source>
</evidence>
<evidence type="ECO:0000259" key="7">
    <source>
        <dbReference type="PROSITE" id="PS50835"/>
    </source>
</evidence>
<dbReference type="PANTHER" id="PTHR14002:SF43">
    <property type="entry name" value="DELTA-LIKE PROTEIN"/>
    <property type="match status" value="1"/>
</dbReference>
<proteinExistence type="predicted"/>
<dbReference type="InterPro" id="IPR055355">
    <property type="entry name" value="ZP-C"/>
</dbReference>
<dbReference type="PROSITE" id="PS51034">
    <property type="entry name" value="ZP_2"/>
    <property type="match status" value="1"/>
</dbReference>
<dbReference type="Gene3D" id="2.60.40.4100">
    <property type="entry name" value="Zona pellucida, ZP-C domain"/>
    <property type="match status" value="1"/>
</dbReference>